<dbReference type="SUPFAM" id="SSF48576">
    <property type="entry name" value="Terpenoid synthases"/>
    <property type="match status" value="1"/>
</dbReference>
<proteinExistence type="inferred from homology"/>
<dbReference type="GO" id="GO:0003735">
    <property type="term" value="F:structural constituent of ribosome"/>
    <property type="evidence" value="ECO:0007669"/>
    <property type="project" value="InterPro"/>
</dbReference>
<keyword evidence="2 4" id="KW-0689">Ribosomal protein</keyword>
<evidence type="ECO:0000256" key="3">
    <source>
        <dbReference type="ARBA" id="ARBA00023274"/>
    </source>
</evidence>
<protein>
    <recommendedName>
        <fullName evidence="5">Large ribosomal subunit protein uL6 alpha-beta domain-containing protein</fullName>
    </recommendedName>
</protein>
<sequence>MTRSHVADRLLLNLRRGHHASRTIAGCIIHARKYATNTNSSSVGPQDPDSYCRDFVMKHDRDAYLTSQFFPKHLQPACFAVRAFYLELAMIQDSVTNPLIGQMRMQFWKDAIQHLGTPQHPITAALRDASKTVHIAPYHLRRIVDARDVDLNSPSHLNMDTLLALAESTTSTLNYMLLSILGLSSSDTYSHAASHLGAAQTIATLLRALPYHASKGVMVIPASITAKHHVNQEEVFRRGPAAANLPDAVYDFAVVANDHLITSRELFKTENERIEIPREAMPVFLNAVPVQNYLNRLQTANFDVFTPKLQLHREDFLLGHARSPRLVCPSKTSSTMLTRIQRPPPGLHRFFSTSACRQGHISHIGCTPIVVPPEAVLTPSSSEITVKGPLGTTSVPLKPFVQLTFPEPRTLSVAVENSSMKEQRQMWGTTRTLISNAITGMTQGFSVPLYLVGVGYRAALEDDPRGTTEGNSGKRLNMKLGFSHSVFVPIPAHIKAEVPLPTKILVSCTDKHQLGLFAAKVRSYRRPEPYKGKGVFVGDETIRIKQVKKK</sequence>
<dbReference type="PANTHER" id="PTHR11655">
    <property type="entry name" value="60S/50S RIBOSOMAL PROTEIN L6/L9"/>
    <property type="match status" value="1"/>
</dbReference>
<accession>A0A9Q5NDK3</accession>
<evidence type="ECO:0000313" key="7">
    <source>
        <dbReference type="Proteomes" id="UP000757232"/>
    </source>
</evidence>
<dbReference type="AlphaFoldDB" id="A0A9Q5NDK3"/>
<comment type="similarity">
    <text evidence="1 4">Belongs to the universal ribosomal protein uL6 family.</text>
</comment>
<evidence type="ECO:0000256" key="4">
    <source>
        <dbReference type="RuleBase" id="RU003869"/>
    </source>
</evidence>
<dbReference type="InterPro" id="IPR008949">
    <property type="entry name" value="Isoprenoid_synthase_dom_sf"/>
</dbReference>
<dbReference type="SUPFAM" id="SSF56053">
    <property type="entry name" value="Ribosomal protein L6"/>
    <property type="match status" value="2"/>
</dbReference>
<dbReference type="GO" id="GO:0006412">
    <property type="term" value="P:translation"/>
    <property type="evidence" value="ECO:0007669"/>
    <property type="project" value="InterPro"/>
</dbReference>
<dbReference type="GO" id="GO:0019843">
    <property type="term" value="F:rRNA binding"/>
    <property type="evidence" value="ECO:0007669"/>
    <property type="project" value="InterPro"/>
</dbReference>
<name>A0A9Q5NDK3_SANBA</name>
<reference evidence="6" key="1">
    <citation type="submission" date="2016-06" db="EMBL/GenBank/DDBJ databases">
        <title>Draft Genome sequence of the fungus Inonotus baumii.</title>
        <authorList>
            <person name="Zhu H."/>
            <person name="Lin W."/>
        </authorList>
    </citation>
    <scope>NUCLEOTIDE SEQUENCE</scope>
    <source>
        <strain evidence="6">821</strain>
    </source>
</reference>
<gene>
    <name evidence="6" type="ORF">A7U60_g2944</name>
</gene>
<dbReference type="PANTHER" id="PTHR11655:SF14">
    <property type="entry name" value="LARGE RIBOSOMAL SUBUNIT PROTEIN UL6M"/>
    <property type="match status" value="1"/>
</dbReference>
<evidence type="ECO:0000259" key="5">
    <source>
        <dbReference type="Pfam" id="PF00347"/>
    </source>
</evidence>
<dbReference type="InterPro" id="IPR002060">
    <property type="entry name" value="Squ/phyt_synthse"/>
</dbReference>
<organism evidence="6 7">
    <name type="scientific">Sanghuangporus baumii</name>
    <name type="common">Phellinus baumii</name>
    <dbReference type="NCBI Taxonomy" id="108892"/>
    <lineage>
        <taxon>Eukaryota</taxon>
        <taxon>Fungi</taxon>
        <taxon>Dikarya</taxon>
        <taxon>Basidiomycota</taxon>
        <taxon>Agaricomycotina</taxon>
        <taxon>Agaricomycetes</taxon>
        <taxon>Hymenochaetales</taxon>
        <taxon>Hymenochaetaceae</taxon>
        <taxon>Sanghuangporus</taxon>
    </lineage>
</organism>
<comment type="caution">
    <text evidence="6">The sequence shown here is derived from an EMBL/GenBank/DDBJ whole genome shotgun (WGS) entry which is preliminary data.</text>
</comment>
<evidence type="ECO:0000256" key="1">
    <source>
        <dbReference type="ARBA" id="ARBA00009356"/>
    </source>
</evidence>
<feature type="domain" description="Large ribosomal subunit protein uL6 alpha-beta" evidence="5">
    <location>
        <begin position="382"/>
        <end position="444"/>
    </location>
</feature>
<dbReference type="PRINTS" id="PR00059">
    <property type="entry name" value="RIBOSOMALL6"/>
</dbReference>
<dbReference type="InterPro" id="IPR020040">
    <property type="entry name" value="Ribosomal_uL6_a/b-dom"/>
</dbReference>
<dbReference type="Pfam" id="PF00494">
    <property type="entry name" value="SQS_PSY"/>
    <property type="match status" value="1"/>
</dbReference>
<dbReference type="PROSITE" id="PS00525">
    <property type="entry name" value="RIBOSOMAL_L6_1"/>
    <property type="match status" value="1"/>
</dbReference>
<feature type="domain" description="Large ribosomal subunit protein uL6 alpha-beta" evidence="5">
    <location>
        <begin position="462"/>
        <end position="535"/>
    </location>
</feature>
<dbReference type="InterPro" id="IPR036789">
    <property type="entry name" value="Ribosomal_uL6-like_a/b-dom_sf"/>
</dbReference>
<keyword evidence="3 4" id="KW-0687">Ribonucleoprotein</keyword>
<dbReference type="InterPro" id="IPR019906">
    <property type="entry name" value="Ribosomal_uL6_bac-type"/>
</dbReference>
<dbReference type="Pfam" id="PF00347">
    <property type="entry name" value="Ribosomal_L6"/>
    <property type="match status" value="2"/>
</dbReference>
<dbReference type="InterPro" id="IPR000702">
    <property type="entry name" value="Ribosomal_uL6-like"/>
</dbReference>
<dbReference type="Proteomes" id="UP000757232">
    <property type="component" value="Unassembled WGS sequence"/>
</dbReference>
<keyword evidence="7" id="KW-1185">Reference proteome</keyword>
<dbReference type="Gene3D" id="1.10.600.10">
    <property type="entry name" value="Farnesyl Diphosphate Synthase"/>
    <property type="match status" value="1"/>
</dbReference>
<evidence type="ECO:0000256" key="2">
    <source>
        <dbReference type="ARBA" id="ARBA00022980"/>
    </source>
</evidence>
<evidence type="ECO:0000313" key="6">
    <source>
        <dbReference type="EMBL" id="OCB89914.1"/>
    </source>
</evidence>
<dbReference type="InterPro" id="IPR002358">
    <property type="entry name" value="Ribosomal_uL6_CS"/>
</dbReference>
<dbReference type="OrthoDB" id="270318at2759"/>
<dbReference type="Gene3D" id="3.90.930.12">
    <property type="entry name" value="Ribosomal protein L6, alpha-beta domain"/>
    <property type="match status" value="2"/>
</dbReference>
<dbReference type="EMBL" id="LNZH02000146">
    <property type="protein sequence ID" value="OCB89914.1"/>
    <property type="molecule type" value="Genomic_DNA"/>
</dbReference>
<dbReference type="GO" id="GO:0005762">
    <property type="term" value="C:mitochondrial large ribosomal subunit"/>
    <property type="evidence" value="ECO:0007669"/>
    <property type="project" value="TreeGrafter"/>
</dbReference>